<dbReference type="Gene3D" id="4.10.240.10">
    <property type="entry name" value="Zn(2)-C6 fungal-type DNA-binding domain"/>
    <property type="match status" value="1"/>
</dbReference>
<dbReference type="Pfam" id="PF00172">
    <property type="entry name" value="Zn_clus"/>
    <property type="match status" value="1"/>
</dbReference>
<evidence type="ECO:0000313" key="7">
    <source>
        <dbReference type="Proteomes" id="UP000616885"/>
    </source>
</evidence>
<feature type="domain" description="Zn(2)-C6 fungal-type" evidence="5">
    <location>
        <begin position="22"/>
        <end position="51"/>
    </location>
</feature>
<comment type="caution">
    <text evidence="6">The sequence shown here is derived from an EMBL/GenBank/DDBJ whole genome shotgun (WGS) entry which is preliminary data.</text>
</comment>
<dbReference type="AlphaFoldDB" id="A0A8H7N213"/>
<dbReference type="CDD" id="cd00067">
    <property type="entry name" value="GAL4"/>
    <property type="match status" value="1"/>
</dbReference>
<dbReference type="SUPFAM" id="SSF57701">
    <property type="entry name" value="Zn2/Cys6 DNA-binding domain"/>
    <property type="match status" value="1"/>
</dbReference>
<keyword evidence="4" id="KW-0539">Nucleus</keyword>
<dbReference type="InterPro" id="IPR050987">
    <property type="entry name" value="AtrR-like"/>
</dbReference>
<dbReference type="GO" id="GO:0005634">
    <property type="term" value="C:nucleus"/>
    <property type="evidence" value="ECO:0007669"/>
    <property type="project" value="UniProtKB-SubCell"/>
</dbReference>
<evidence type="ECO:0000313" key="6">
    <source>
        <dbReference type="EMBL" id="KAF9742900.1"/>
    </source>
</evidence>
<dbReference type="SMART" id="SM00066">
    <property type="entry name" value="GAL4"/>
    <property type="match status" value="1"/>
</dbReference>
<evidence type="ECO:0000256" key="2">
    <source>
        <dbReference type="ARBA" id="ARBA00022723"/>
    </source>
</evidence>
<organism evidence="6 7">
    <name type="scientific">Bionectria ochroleuca</name>
    <name type="common">Gliocladium roseum</name>
    <dbReference type="NCBI Taxonomy" id="29856"/>
    <lineage>
        <taxon>Eukaryota</taxon>
        <taxon>Fungi</taxon>
        <taxon>Dikarya</taxon>
        <taxon>Ascomycota</taxon>
        <taxon>Pezizomycotina</taxon>
        <taxon>Sordariomycetes</taxon>
        <taxon>Hypocreomycetidae</taxon>
        <taxon>Hypocreales</taxon>
        <taxon>Bionectriaceae</taxon>
        <taxon>Clonostachys</taxon>
    </lineage>
</organism>
<comment type="subcellular location">
    <subcellularLocation>
        <location evidence="1">Nucleus</location>
    </subcellularLocation>
</comment>
<dbReference type="Proteomes" id="UP000616885">
    <property type="component" value="Unassembled WGS sequence"/>
</dbReference>
<dbReference type="GO" id="GO:0000981">
    <property type="term" value="F:DNA-binding transcription factor activity, RNA polymerase II-specific"/>
    <property type="evidence" value="ECO:0007669"/>
    <property type="project" value="InterPro"/>
</dbReference>
<evidence type="ECO:0000256" key="4">
    <source>
        <dbReference type="ARBA" id="ARBA00023242"/>
    </source>
</evidence>
<dbReference type="InterPro" id="IPR001138">
    <property type="entry name" value="Zn2Cys6_DnaBD"/>
</dbReference>
<proteinExistence type="predicted"/>
<evidence type="ECO:0000259" key="5">
    <source>
        <dbReference type="PROSITE" id="PS50048"/>
    </source>
</evidence>
<sequence>MSARSANAPLLEEQGPLRTVQACDACYENKTKCDGGERCSLCTKRGITCIISRGRPSNQKAGPIAEEHAITSEDVGNIYEVNNDQECQDISAKQRSFLGEVTSHISSDNVARAGMSQILDLLRAASTVKDCPTLSVSDPVKQWVSLCAETYFGPFHDRWPLIHAPLFDETEDSLFVVSAVVMIGSILRDKDSSVRDLALEVHSHLHGYCLESLTSPQDEDLECSVWPYETYQLALLNVIAALEFGKPSVIRNANRLLSFIIISMREKGIFSAESVEHHQSKHFPGTFGPWIYMGRDRWRWQASVVLQLDAYMSLFTSHPPFLRLKELDLGLLATYTLRNSHGLDVFFQRVPYEPKDRQQTKISAVVQSPRGLPASGPLVEDIQIGFSGIVEERLQIELELNEWESKICQLFELLQTPETNPQGVSFLLHAYTGEEDQGKSGWEGPVVARISDLLFDISMFYYCLGLHLFTAEASVIHYADSALRVDVFKFGETGYIFRRASAPNMRKDLFTEPPD</sequence>
<gene>
    <name evidence="6" type="ORF">IM811_007082</name>
</gene>
<dbReference type="EMBL" id="JADCTT010000019">
    <property type="protein sequence ID" value="KAF9742900.1"/>
    <property type="molecule type" value="Genomic_DNA"/>
</dbReference>
<accession>A0A8H7N213</accession>
<protein>
    <recommendedName>
        <fullName evidence="5">Zn(2)-C6 fungal-type domain-containing protein</fullName>
    </recommendedName>
</protein>
<dbReference type="PROSITE" id="PS50048">
    <property type="entry name" value="ZN2_CY6_FUNGAL_2"/>
    <property type="match status" value="1"/>
</dbReference>
<dbReference type="PANTHER" id="PTHR46910">
    <property type="entry name" value="TRANSCRIPTION FACTOR PDR1"/>
    <property type="match status" value="1"/>
</dbReference>
<dbReference type="PANTHER" id="PTHR46910:SF3">
    <property type="entry name" value="HALOTOLERANCE PROTEIN 9-RELATED"/>
    <property type="match status" value="1"/>
</dbReference>
<name>A0A8H7N213_BIOOC</name>
<keyword evidence="3" id="KW-0238">DNA-binding</keyword>
<evidence type="ECO:0000256" key="3">
    <source>
        <dbReference type="ARBA" id="ARBA00023125"/>
    </source>
</evidence>
<keyword evidence="2" id="KW-0479">Metal-binding</keyword>
<dbReference type="CDD" id="cd12148">
    <property type="entry name" value="fungal_TF_MHR"/>
    <property type="match status" value="1"/>
</dbReference>
<dbReference type="InterPro" id="IPR036864">
    <property type="entry name" value="Zn2-C6_fun-type_DNA-bd_sf"/>
</dbReference>
<dbReference type="GO" id="GO:0003677">
    <property type="term" value="F:DNA binding"/>
    <property type="evidence" value="ECO:0007669"/>
    <property type="project" value="UniProtKB-KW"/>
</dbReference>
<evidence type="ECO:0000256" key="1">
    <source>
        <dbReference type="ARBA" id="ARBA00004123"/>
    </source>
</evidence>
<dbReference type="GO" id="GO:0008270">
    <property type="term" value="F:zinc ion binding"/>
    <property type="evidence" value="ECO:0007669"/>
    <property type="project" value="InterPro"/>
</dbReference>
<reference evidence="6" key="1">
    <citation type="submission" date="2020-10" db="EMBL/GenBank/DDBJ databases">
        <title>High-Quality Genome Resource of Clonostachys rosea strain S41 by Oxford Nanopore Long-Read Sequencing.</title>
        <authorList>
            <person name="Wang H."/>
        </authorList>
    </citation>
    <scope>NUCLEOTIDE SEQUENCE</scope>
    <source>
        <strain evidence="6">S41</strain>
    </source>
</reference>